<protein>
    <submittedName>
        <fullName evidence="2">Uncharacterized protein</fullName>
    </submittedName>
</protein>
<dbReference type="AlphaFoldDB" id="A0A4Y8Q1X8"/>
<keyword evidence="3" id="KW-1185">Reference proteome</keyword>
<feature type="compositionally biased region" description="Basic and acidic residues" evidence="1">
    <location>
        <begin position="134"/>
        <end position="158"/>
    </location>
</feature>
<reference evidence="2 3" key="1">
    <citation type="submission" date="2017-03" db="EMBL/GenBank/DDBJ databases">
        <title>Isolation of Levoglucosan Utilizing Bacteria.</title>
        <authorList>
            <person name="Arya A.S."/>
        </authorList>
    </citation>
    <scope>NUCLEOTIDE SEQUENCE [LARGE SCALE GENOMIC DNA]</scope>
    <source>
        <strain evidence="2 3">MEC069</strain>
    </source>
</reference>
<comment type="caution">
    <text evidence="2">The sequence shown here is derived from an EMBL/GenBank/DDBJ whole genome shotgun (WGS) entry which is preliminary data.</text>
</comment>
<organism evidence="2 3">
    <name type="scientific">Paenibacillus athensensis</name>
    <dbReference type="NCBI Taxonomy" id="1967502"/>
    <lineage>
        <taxon>Bacteria</taxon>
        <taxon>Bacillati</taxon>
        <taxon>Bacillota</taxon>
        <taxon>Bacilli</taxon>
        <taxon>Bacillales</taxon>
        <taxon>Paenibacillaceae</taxon>
        <taxon>Paenibacillus</taxon>
    </lineage>
</organism>
<dbReference type="Proteomes" id="UP000298246">
    <property type="component" value="Unassembled WGS sequence"/>
</dbReference>
<evidence type="ECO:0000313" key="3">
    <source>
        <dbReference type="Proteomes" id="UP000298246"/>
    </source>
</evidence>
<dbReference type="RefSeq" id="WP_134752900.1">
    <property type="nucleotide sequence ID" value="NZ_MYFO02000012.1"/>
</dbReference>
<sequence>MQTVLLGLAIFAVVMLMVARPLWTRNPAAAPGIAAAASVAEQQRVEAMMTLNELEYDYRMNKLSADDYEKLAAPYRKLAAASLEQAASTSKLTQAVEAGPTTGLATAFEAQVRTIAEAGAQNEAADGLSSGSDEAQRKRLEEQIELELQKKMKERNRP</sequence>
<feature type="region of interest" description="Disordered" evidence="1">
    <location>
        <begin position="120"/>
        <end position="158"/>
    </location>
</feature>
<dbReference type="OrthoDB" id="1727065at2"/>
<proteinExistence type="predicted"/>
<evidence type="ECO:0000313" key="2">
    <source>
        <dbReference type="EMBL" id="TFE87828.1"/>
    </source>
</evidence>
<dbReference type="EMBL" id="MYFO01000012">
    <property type="protein sequence ID" value="TFE87828.1"/>
    <property type="molecule type" value="Genomic_DNA"/>
</dbReference>
<gene>
    <name evidence="2" type="ORF">B5M42_11525</name>
</gene>
<name>A0A4Y8Q1X8_9BACL</name>
<evidence type="ECO:0000256" key="1">
    <source>
        <dbReference type="SAM" id="MobiDB-lite"/>
    </source>
</evidence>
<accession>A0A4Y8Q1X8</accession>